<dbReference type="Gramene" id="Solyc05g045675.1.1">
    <property type="protein sequence ID" value="Solyc05g045675.1.1.1"/>
    <property type="gene ID" value="Solyc05g045675.1"/>
</dbReference>
<organism evidence="1">
    <name type="scientific">Solanum lycopersicum</name>
    <name type="common">Tomato</name>
    <name type="synonym">Lycopersicon esculentum</name>
    <dbReference type="NCBI Taxonomy" id="4081"/>
    <lineage>
        <taxon>Eukaryota</taxon>
        <taxon>Viridiplantae</taxon>
        <taxon>Streptophyta</taxon>
        <taxon>Embryophyta</taxon>
        <taxon>Tracheophyta</taxon>
        <taxon>Spermatophyta</taxon>
        <taxon>Magnoliopsida</taxon>
        <taxon>eudicotyledons</taxon>
        <taxon>Gunneridae</taxon>
        <taxon>Pentapetalae</taxon>
        <taxon>asterids</taxon>
        <taxon>lamiids</taxon>
        <taxon>Solanales</taxon>
        <taxon>Solanaceae</taxon>
        <taxon>Solanoideae</taxon>
        <taxon>Solaneae</taxon>
        <taxon>Solanum</taxon>
        <taxon>Solanum subgen. Lycopersicon</taxon>
    </lineage>
</organism>
<sequence>VVIIKGRTT</sequence>
<name>A0A3Q7GKR6_SOLLC</name>
<dbReference type="EnsemblPlants" id="Solyc05g045675.1.1">
    <property type="protein sequence ID" value="Solyc05g045675.1.1.1"/>
    <property type="gene ID" value="Solyc05g045675.1"/>
</dbReference>
<dbReference type="Proteomes" id="UP000004994">
    <property type="component" value="Chromosome 5"/>
</dbReference>
<reference evidence="1" key="1">
    <citation type="journal article" date="2012" name="Nature">
        <title>The tomato genome sequence provides insights into fleshy fruit evolution.</title>
        <authorList>
            <consortium name="Tomato Genome Consortium"/>
        </authorList>
    </citation>
    <scope>NUCLEOTIDE SEQUENCE [LARGE SCALE GENOMIC DNA]</scope>
    <source>
        <strain evidence="1">cv. Heinz 1706</strain>
    </source>
</reference>
<proteinExistence type="predicted"/>
<accession>A0A3Q7GKR6</accession>
<dbReference type="InParanoid" id="A0A3Q7GKR6"/>
<evidence type="ECO:0000313" key="2">
    <source>
        <dbReference type="Proteomes" id="UP000004994"/>
    </source>
</evidence>
<keyword evidence="2" id="KW-1185">Reference proteome</keyword>
<protein>
    <submittedName>
        <fullName evidence="1">Uncharacterized protein</fullName>
    </submittedName>
</protein>
<reference evidence="1" key="2">
    <citation type="submission" date="2019-01" db="UniProtKB">
        <authorList>
            <consortium name="EnsemblPlants"/>
        </authorList>
    </citation>
    <scope>IDENTIFICATION</scope>
    <source>
        <strain evidence="1">cv. Heinz 1706</strain>
    </source>
</reference>
<evidence type="ECO:0000313" key="1">
    <source>
        <dbReference type="EnsemblPlants" id="Solyc05g045675.1.1.1"/>
    </source>
</evidence>